<evidence type="ECO:0000259" key="3">
    <source>
        <dbReference type="Pfam" id="PF00501"/>
    </source>
</evidence>
<sequence>MPGEFEIRVTIGDLLDFQTKRYADREALVHAETGARFTYREFKDECDNVARGLMALGIEKGQHVGIWVTNYTEWVVAQFATGKIGAVLVTVNPSYRTHELEYVLKQSEASALILIGQFRTSDYVAMANEVIPELKDATPGELRCSNLPYLRNVVYIPSPTDPKAKTPDGMWSWKDVRRKSTEVSETDLAHRQASCDPDDTINIQYTSGTTGNPKGAMLTHYNLVANGYYSGEGMKFTEEDRLCIPVPFYHCFGCVLSNLACVTHGSTMVIPSEYFEPLKALEAIQQEKCTALHGVPTMFIAQLGHDRFDEFDLSSLRTGMMAGSPCPIEVMRQVVDQMGASEITIAYGQTEASPVITLTRTEDTLERRVSTVGTALPNVEVKLVDPETGVDTPVGEQGELLSRSFMVMKGYYNLPEATASAIDKDGWLHTGDLATVDKDGYYRITGRLKDMIIRGGENVYPREVEEFLYTHPKVADVQVIGVPDERFVEEVMAWVVLKPGETADEEEIREFCKGKIAHYKIPRYIKMATEFPMTVTGKIQKFKMREMSIDELGLHKAAGIETA</sequence>
<dbReference type="Gene3D" id="3.40.50.12780">
    <property type="entry name" value="N-terminal domain of ligase-like"/>
    <property type="match status" value="1"/>
</dbReference>
<organism evidence="5">
    <name type="scientific">marine metagenome</name>
    <dbReference type="NCBI Taxonomy" id="408172"/>
    <lineage>
        <taxon>unclassified sequences</taxon>
        <taxon>metagenomes</taxon>
        <taxon>ecological metagenomes</taxon>
    </lineage>
</organism>
<dbReference type="InterPro" id="IPR025110">
    <property type="entry name" value="AMP-bd_C"/>
</dbReference>
<feature type="domain" description="AMP-dependent synthetase/ligase" evidence="3">
    <location>
        <begin position="18"/>
        <end position="412"/>
    </location>
</feature>
<dbReference type="InterPro" id="IPR000873">
    <property type="entry name" value="AMP-dep_synth/lig_dom"/>
</dbReference>
<evidence type="ECO:0000256" key="1">
    <source>
        <dbReference type="ARBA" id="ARBA00006432"/>
    </source>
</evidence>
<evidence type="ECO:0000259" key="4">
    <source>
        <dbReference type="Pfam" id="PF13193"/>
    </source>
</evidence>
<dbReference type="FunFam" id="3.30.300.30:FF:000008">
    <property type="entry name" value="2,3-dihydroxybenzoate-AMP ligase"/>
    <property type="match status" value="1"/>
</dbReference>
<reference evidence="5" key="1">
    <citation type="submission" date="2018-05" db="EMBL/GenBank/DDBJ databases">
        <authorList>
            <person name="Lanie J.A."/>
            <person name="Ng W.-L."/>
            <person name="Kazmierczak K.M."/>
            <person name="Andrzejewski T.M."/>
            <person name="Davidsen T.M."/>
            <person name="Wayne K.J."/>
            <person name="Tettelin H."/>
            <person name="Glass J.I."/>
            <person name="Rusch D."/>
            <person name="Podicherti R."/>
            <person name="Tsui H.-C.T."/>
            <person name="Winkler M.E."/>
        </authorList>
    </citation>
    <scope>NUCLEOTIDE SEQUENCE</scope>
</reference>
<evidence type="ECO:0000256" key="2">
    <source>
        <dbReference type="ARBA" id="ARBA00022598"/>
    </source>
</evidence>
<dbReference type="PANTHER" id="PTHR43201:SF5">
    <property type="entry name" value="MEDIUM-CHAIN ACYL-COA LIGASE ACSF2, MITOCHONDRIAL"/>
    <property type="match status" value="1"/>
</dbReference>
<dbReference type="GO" id="GO:0006631">
    <property type="term" value="P:fatty acid metabolic process"/>
    <property type="evidence" value="ECO:0007669"/>
    <property type="project" value="TreeGrafter"/>
</dbReference>
<dbReference type="FunFam" id="3.40.50.12780:FF:000003">
    <property type="entry name" value="Long-chain-fatty-acid--CoA ligase FadD"/>
    <property type="match status" value="1"/>
</dbReference>
<name>A0A381QV88_9ZZZZ</name>
<protein>
    <recommendedName>
        <fullName evidence="6">AMP-dependent synthetase/ligase domain-containing protein</fullName>
    </recommendedName>
</protein>
<gene>
    <name evidence="5" type="ORF">METZ01_LOCUS36190</name>
</gene>
<keyword evidence="2" id="KW-0436">Ligase</keyword>
<comment type="similarity">
    <text evidence="1">Belongs to the ATP-dependent AMP-binding enzyme family.</text>
</comment>
<dbReference type="InterPro" id="IPR042099">
    <property type="entry name" value="ANL_N_sf"/>
</dbReference>
<evidence type="ECO:0000313" key="5">
    <source>
        <dbReference type="EMBL" id="SUZ83336.1"/>
    </source>
</evidence>
<accession>A0A381QV88</accession>
<dbReference type="CDD" id="cd05917">
    <property type="entry name" value="FACL_like_2"/>
    <property type="match status" value="1"/>
</dbReference>
<evidence type="ECO:0008006" key="6">
    <source>
        <dbReference type="Google" id="ProtNLM"/>
    </source>
</evidence>
<dbReference type="EMBL" id="UINC01001546">
    <property type="protein sequence ID" value="SUZ83336.1"/>
    <property type="molecule type" value="Genomic_DNA"/>
</dbReference>
<feature type="domain" description="AMP-binding enzyme C-terminal" evidence="4">
    <location>
        <begin position="463"/>
        <end position="538"/>
    </location>
</feature>
<dbReference type="Pfam" id="PF00501">
    <property type="entry name" value="AMP-binding"/>
    <property type="match status" value="1"/>
</dbReference>
<dbReference type="InterPro" id="IPR045851">
    <property type="entry name" value="AMP-bd_C_sf"/>
</dbReference>
<dbReference type="AlphaFoldDB" id="A0A381QV88"/>
<dbReference type="InterPro" id="IPR020845">
    <property type="entry name" value="AMP-binding_CS"/>
</dbReference>
<dbReference type="Gene3D" id="3.30.300.30">
    <property type="match status" value="1"/>
</dbReference>
<dbReference type="GO" id="GO:0031956">
    <property type="term" value="F:medium-chain fatty acid-CoA ligase activity"/>
    <property type="evidence" value="ECO:0007669"/>
    <property type="project" value="TreeGrafter"/>
</dbReference>
<dbReference type="NCBIfam" id="NF009233">
    <property type="entry name" value="PRK12583.1"/>
    <property type="match status" value="1"/>
</dbReference>
<dbReference type="Pfam" id="PF13193">
    <property type="entry name" value="AMP-binding_C"/>
    <property type="match status" value="1"/>
</dbReference>
<proteinExistence type="inferred from homology"/>
<dbReference type="PROSITE" id="PS00455">
    <property type="entry name" value="AMP_BINDING"/>
    <property type="match status" value="1"/>
</dbReference>
<dbReference type="PANTHER" id="PTHR43201">
    <property type="entry name" value="ACYL-COA SYNTHETASE"/>
    <property type="match status" value="1"/>
</dbReference>
<dbReference type="SUPFAM" id="SSF56801">
    <property type="entry name" value="Acetyl-CoA synthetase-like"/>
    <property type="match status" value="1"/>
</dbReference>